<comment type="caution">
    <text evidence="1">The sequence shown here is derived from an EMBL/GenBank/DDBJ whole genome shotgun (WGS) entry which is preliminary data.</text>
</comment>
<proteinExistence type="predicted"/>
<name>A0ABQ9NPR1_9PEZI</name>
<accession>A0ABQ9NPR1</accession>
<organism evidence="1 2">
    <name type="scientific">Coniosporium apollinis</name>
    <dbReference type="NCBI Taxonomy" id="61459"/>
    <lineage>
        <taxon>Eukaryota</taxon>
        <taxon>Fungi</taxon>
        <taxon>Dikarya</taxon>
        <taxon>Ascomycota</taxon>
        <taxon>Pezizomycotina</taxon>
        <taxon>Dothideomycetes</taxon>
        <taxon>Dothideomycetes incertae sedis</taxon>
        <taxon>Coniosporium</taxon>
    </lineage>
</organism>
<evidence type="ECO:0000313" key="2">
    <source>
        <dbReference type="Proteomes" id="UP001172684"/>
    </source>
</evidence>
<gene>
    <name evidence="1" type="ORF">H2201_007240</name>
</gene>
<dbReference type="Proteomes" id="UP001172684">
    <property type="component" value="Unassembled WGS sequence"/>
</dbReference>
<dbReference type="EMBL" id="JAPDRL010000073">
    <property type="protein sequence ID" value="KAJ9659649.1"/>
    <property type="molecule type" value="Genomic_DNA"/>
</dbReference>
<protein>
    <submittedName>
        <fullName evidence="1">Uncharacterized protein</fullName>
    </submittedName>
</protein>
<sequence>MLVDVFEARVKNNLTTSPSDTFIVMPKELRLEVYRYLLKSDLKIRTSKFGYFITGLNRRSTCTDPSTCKCGGIYSEAVTILYRENAFDASALKLLSGVINPTSFNIIPHITIKITNLEQTDLPVEIPKDFRISAILYDICPTSISGRDPVRQVNHDNVIANLKRIESTMERKLAIRLFQLPMYLDDSVKQGLGEMLARV</sequence>
<evidence type="ECO:0000313" key="1">
    <source>
        <dbReference type="EMBL" id="KAJ9659649.1"/>
    </source>
</evidence>
<reference evidence="1" key="1">
    <citation type="submission" date="2022-10" db="EMBL/GenBank/DDBJ databases">
        <title>Culturing micro-colonial fungi from biological soil crusts in the Mojave desert and describing Neophaeococcomyces mojavensis, and introducing the new genera and species Taxawa tesnikishii.</title>
        <authorList>
            <person name="Kurbessoian T."/>
            <person name="Stajich J.E."/>
        </authorList>
    </citation>
    <scope>NUCLEOTIDE SEQUENCE</scope>
    <source>
        <strain evidence="1">TK_1</strain>
    </source>
</reference>
<keyword evidence="2" id="KW-1185">Reference proteome</keyword>